<proteinExistence type="predicted"/>
<accession>A0A0C3SBC7</accession>
<keyword evidence="3" id="KW-1185">Reference proteome</keyword>
<reference evidence="2 3" key="1">
    <citation type="journal article" date="2014" name="PLoS Genet.">
        <title>Analysis of the Phlebiopsis gigantea genome, transcriptome and secretome provides insight into its pioneer colonization strategies of wood.</title>
        <authorList>
            <person name="Hori C."/>
            <person name="Ishida T."/>
            <person name="Igarashi K."/>
            <person name="Samejima M."/>
            <person name="Suzuki H."/>
            <person name="Master E."/>
            <person name="Ferreira P."/>
            <person name="Ruiz-Duenas F.J."/>
            <person name="Held B."/>
            <person name="Canessa P."/>
            <person name="Larrondo L.F."/>
            <person name="Schmoll M."/>
            <person name="Druzhinina I.S."/>
            <person name="Kubicek C.P."/>
            <person name="Gaskell J.A."/>
            <person name="Kersten P."/>
            <person name="St John F."/>
            <person name="Glasner J."/>
            <person name="Sabat G."/>
            <person name="Splinter BonDurant S."/>
            <person name="Syed K."/>
            <person name="Yadav J."/>
            <person name="Mgbeahuruike A.C."/>
            <person name="Kovalchuk A."/>
            <person name="Asiegbu F.O."/>
            <person name="Lackner G."/>
            <person name="Hoffmeister D."/>
            <person name="Rencoret J."/>
            <person name="Gutierrez A."/>
            <person name="Sun H."/>
            <person name="Lindquist E."/>
            <person name="Barry K."/>
            <person name="Riley R."/>
            <person name="Grigoriev I.V."/>
            <person name="Henrissat B."/>
            <person name="Kues U."/>
            <person name="Berka R.M."/>
            <person name="Martinez A.T."/>
            <person name="Covert S.F."/>
            <person name="Blanchette R.A."/>
            <person name="Cullen D."/>
        </authorList>
    </citation>
    <scope>NUCLEOTIDE SEQUENCE [LARGE SCALE GENOMIC DNA]</scope>
    <source>
        <strain evidence="2 3">11061_1 CR5-6</strain>
    </source>
</reference>
<dbReference type="HOGENOM" id="CLU_1540623_0_0_1"/>
<feature type="region of interest" description="Disordered" evidence="1">
    <location>
        <begin position="134"/>
        <end position="154"/>
    </location>
</feature>
<evidence type="ECO:0000256" key="1">
    <source>
        <dbReference type="SAM" id="MobiDB-lite"/>
    </source>
</evidence>
<name>A0A0C3SBC7_PHLG1</name>
<organism evidence="2 3">
    <name type="scientific">Phlebiopsis gigantea (strain 11061_1 CR5-6)</name>
    <name type="common">White-rot fungus</name>
    <name type="synonym">Peniophora gigantea</name>
    <dbReference type="NCBI Taxonomy" id="745531"/>
    <lineage>
        <taxon>Eukaryota</taxon>
        <taxon>Fungi</taxon>
        <taxon>Dikarya</taxon>
        <taxon>Basidiomycota</taxon>
        <taxon>Agaricomycotina</taxon>
        <taxon>Agaricomycetes</taxon>
        <taxon>Polyporales</taxon>
        <taxon>Phanerochaetaceae</taxon>
        <taxon>Phlebiopsis</taxon>
    </lineage>
</organism>
<evidence type="ECO:0000313" key="3">
    <source>
        <dbReference type="Proteomes" id="UP000053257"/>
    </source>
</evidence>
<dbReference type="Proteomes" id="UP000053257">
    <property type="component" value="Unassembled WGS sequence"/>
</dbReference>
<dbReference type="AlphaFoldDB" id="A0A0C3SBC7"/>
<feature type="compositionally biased region" description="Polar residues" evidence="1">
    <location>
        <begin position="134"/>
        <end position="152"/>
    </location>
</feature>
<protein>
    <submittedName>
        <fullName evidence="2">Uncharacterized protein</fullName>
    </submittedName>
</protein>
<dbReference type="EMBL" id="KN840490">
    <property type="protein sequence ID" value="KIP07815.1"/>
    <property type="molecule type" value="Genomic_DNA"/>
</dbReference>
<evidence type="ECO:0000313" key="2">
    <source>
        <dbReference type="EMBL" id="KIP07815.1"/>
    </source>
</evidence>
<sequence length="174" mass="20286">MIFYEELTHRLQGNTPVRLRLRREADNHHCRSRLGLRRRTQLVANEVVDLIQTRVVIRSRRLQLQDRRVVLRPLDVLPLSLIPIDAAHRCVCLFGWQRPYQSPFPPVHGNDAFDVQKTEVIVIHLIGRRPSKLTSFPTRYPSPTSKTPSTHGSEFRCAIRRHRHAISPLTTARR</sequence>
<gene>
    <name evidence="2" type="ORF">PHLGIDRAFT_406613</name>
</gene>